<dbReference type="InterPro" id="IPR001387">
    <property type="entry name" value="Cro/C1-type_HTH"/>
</dbReference>
<dbReference type="InterPro" id="IPR010982">
    <property type="entry name" value="Lambda_DNA-bd_dom_sf"/>
</dbReference>
<protein>
    <submittedName>
        <fullName evidence="3">HigA family addiction module antidote protein</fullName>
    </submittedName>
</protein>
<dbReference type="PANTHER" id="PTHR36924">
    <property type="entry name" value="ANTITOXIN HIGA-1"/>
    <property type="match status" value="1"/>
</dbReference>
<dbReference type="PANTHER" id="PTHR36924:SF1">
    <property type="entry name" value="ANTITOXIN HIGA-1"/>
    <property type="match status" value="1"/>
</dbReference>
<accession>A0A5Q0TBR4</accession>
<evidence type="ECO:0000313" key="3">
    <source>
        <dbReference type="EMBL" id="QGA64578.1"/>
    </source>
</evidence>
<name>A0A5Q0TBR4_9VIBR</name>
<keyword evidence="4" id="KW-1185">Reference proteome</keyword>
<dbReference type="CDD" id="cd00093">
    <property type="entry name" value="HTH_XRE"/>
    <property type="match status" value="1"/>
</dbReference>
<reference evidence="3 4" key="1">
    <citation type="submission" date="2019-10" db="EMBL/GenBank/DDBJ databases">
        <title>Vibrio sp. nov., isolated from Coralline algae surface.</title>
        <authorList>
            <person name="Geng Y."/>
            <person name="Zhang X."/>
        </authorList>
    </citation>
    <scope>NUCLEOTIDE SEQUENCE [LARGE SCALE GENOMIC DNA]</scope>
    <source>
        <strain evidence="3 4">SM1977</strain>
    </source>
</reference>
<dbReference type="SMART" id="SM00530">
    <property type="entry name" value="HTH_XRE"/>
    <property type="match status" value="1"/>
</dbReference>
<dbReference type="Proteomes" id="UP000348942">
    <property type="component" value="Chromosome 1"/>
</dbReference>
<evidence type="ECO:0000313" key="4">
    <source>
        <dbReference type="Proteomes" id="UP000348942"/>
    </source>
</evidence>
<dbReference type="EMBL" id="CP045699">
    <property type="protein sequence ID" value="QGA64578.1"/>
    <property type="molecule type" value="Genomic_DNA"/>
</dbReference>
<keyword evidence="1" id="KW-0238">DNA-binding</keyword>
<dbReference type="Gene3D" id="1.10.260.40">
    <property type="entry name" value="lambda repressor-like DNA-binding domains"/>
    <property type="match status" value="1"/>
</dbReference>
<dbReference type="SUPFAM" id="SSF47413">
    <property type="entry name" value="lambda repressor-like DNA-binding domains"/>
    <property type="match status" value="1"/>
</dbReference>
<dbReference type="Pfam" id="PF01381">
    <property type="entry name" value="HTH_3"/>
    <property type="match status" value="1"/>
</dbReference>
<proteinExistence type="predicted"/>
<dbReference type="AlphaFoldDB" id="A0A5Q0TBR4"/>
<dbReference type="PROSITE" id="PS50943">
    <property type="entry name" value="HTH_CROC1"/>
    <property type="match status" value="1"/>
</dbReference>
<dbReference type="NCBIfam" id="TIGR02607">
    <property type="entry name" value="antidote_HigA"/>
    <property type="match status" value="1"/>
</dbReference>
<gene>
    <name evidence="3" type="ORF">GFB47_03625</name>
</gene>
<dbReference type="GO" id="GO:0003677">
    <property type="term" value="F:DNA binding"/>
    <property type="evidence" value="ECO:0007669"/>
    <property type="project" value="UniProtKB-KW"/>
</dbReference>
<dbReference type="RefSeq" id="WP_153446622.1">
    <property type="nucleotide sequence ID" value="NZ_CP045699.1"/>
</dbReference>
<sequence length="98" mass="11049">MAMFNPAHPGEILKELVIDSLELTITDVAKHLDVSRKTLSKVLNAKGSVTPEMAVRLELAFGKPSADHWLRLQNAHDLWKTRQQQSSLHVSPYNFQMA</sequence>
<dbReference type="InterPro" id="IPR013430">
    <property type="entry name" value="Toxin_antidote_HigA"/>
</dbReference>
<feature type="domain" description="HTH cro/C1-type" evidence="2">
    <location>
        <begin position="23"/>
        <end position="69"/>
    </location>
</feature>
<organism evidence="3 4">
    <name type="scientific">Vibrio algicola</name>
    <dbReference type="NCBI Taxonomy" id="2662262"/>
    <lineage>
        <taxon>Bacteria</taxon>
        <taxon>Pseudomonadati</taxon>
        <taxon>Pseudomonadota</taxon>
        <taxon>Gammaproteobacteria</taxon>
        <taxon>Vibrionales</taxon>
        <taxon>Vibrionaceae</taxon>
        <taxon>Vibrio</taxon>
    </lineage>
</organism>
<evidence type="ECO:0000256" key="1">
    <source>
        <dbReference type="ARBA" id="ARBA00023125"/>
    </source>
</evidence>
<evidence type="ECO:0000259" key="2">
    <source>
        <dbReference type="PROSITE" id="PS50943"/>
    </source>
</evidence>